<gene>
    <name evidence="2" type="ORF">CLV40_10172</name>
</gene>
<proteinExistence type="predicted"/>
<accession>A0A2S6H0D8</accession>
<organism evidence="2 3">
    <name type="scientific">Actinokineospora auranticolor</name>
    <dbReference type="NCBI Taxonomy" id="155976"/>
    <lineage>
        <taxon>Bacteria</taxon>
        <taxon>Bacillati</taxon>
        <taxon>Actinomycetota</taxon>
        <taxon>Actinomycetes</taxon>
        <taxon>Pseudonocardiales</taxon>
        <taxon>Pseudonocardiaceae</taxon>
        <taxon>Actinokineospora</taxon>
    </lineage>
</organism>
<evidence type="ECO:0000313" key="2">
    <source>
        <dbReference type="EMBL" id="PPK70886.1"/>
    </source>
</evidence>
<feature type="domain" description="STAS" evidence="1">
    <location>
        <begin position="5"/>
        <end position="116"/>
    </location>
</feature>
<dbReference type="InterPro" id="IPR036513">
    <property type="entry name" value="STAS_dom_sf"/>
</dbReference>
<dbReference type="PANTHER" id="PTHR33495">
    <property type="entry name" value="ANTI-SIGMA FACTOR ANTAGONIST TM_1081-RELATED-RELATED"/>
    <property type="match status" value="1"/>
</dbReference>
<name>A0A2S6H0D8_9PSEU</name>
<dbReference type="InterPro" id="IPR002645">
    <property type="entry name" value="STAS_dom"/>
</dbReference>
<dbReference type="PROSITE" id="PS50801">
    <property type="entry name" value="STAS"/>
    <property type="match status" value="1"/>
</dbReference>
<sequence length="119" mass="11743">MKSLLSFARSATAGCSVLGVSGEVDMSSAHLLDSALSAAADEVGAAILILDLGDVRFLSAAGVDVVLNAHCRSDESGPRLIVVAPDGGPVHRTLILAGLDAAIALHPTLASALTAASGA</sequence>
<dbReference type="AlphaFoldDB" id="A0A2S6H0D8"/>
<comment type="caution">
    <text evidence="2">The sequence shown here is derived from an EMBL/GenBank/DDBJ whole genome shotgun (WGS) entry which is preliminary data.</text>
</comment>
<dbReference type="PANTHER" id="PTHR33495:SF2">
    <property type="entry name" value="ANTI-SIGMA FACTOR ANTAGONIST TM_1081-RELATED"/>
    <property type="match status" value="1"/>
</dbReference>
<dbReference type="SUPFAM" id="SSF52091">
    <property type="entry name" value="SpoIIaa-like"/>
    <property type="match status" value="1"/>
</dbReference>
<keyword evidence="3" id="KW-1185">Reference proteome</keyword>
<dbReference type="Gene3D" id="3.30.750.24">
    <property type="entry name" value="STAS domain"/>
    <property type="match status" value="1"/>
</dbReference>
<dbReference type="RefSeq" id="WP_146107864.1">
    <property type="nucleotide sequence ID" value="NZ_CP154825.1"/>
</dbReference>
<dbReference type="Pfam" id="PF01740">
    <property type="entry name" value="STAS"/>
    <property type="match status" value="1"/>
</dbReference>
<dbReference type="Proteomes" id="UP000239203">
    <property type="component" value="Unassembled WGS sequence"/>
</dbReference>
<dbReference type="OrthoDB" id="3623810at2"/>
<dbReference type="EMBL" id="PTIX01000001">
    <property type="protein sequence ID" value="PPK70886.1"/>
    <property type="molecule type" value="Genomic_DNA"/>
</dbReference>
<evidence type="ECO:0000259" key="1">
    <source>
        <dbReference type="PROSITE" id="PS50801"/>
    </source>
</evidence>
<dbReference type="CDD" id="cd07043">
    <property type="entry name" value="STAS_anti-anti-sigma_factors"/>
    <property type="match status" value="1"/>
</dbReference>
<reference evidence="2 3" key="1">
    <citation type="submission" date="2018-02" db="EMBL/GenBank/DDBJ databases">
        <title>Genomic Encyclopedia of Archaeal and Bacterial Type Strains, Phase II (KMG-II): from individual species to whole genera.</title>
        <authorList>
            <person name="Goeker M."/>
        </authorList>
    </citation>
    <scope>NUCLEOTIDE SEQUENCE [LARGE SCALE GENOMIC DNA]</scope>
    <source>
        <strain evidence="2 3">YU 961-1</strain>
    </source>
</reference>
<dbReference type="GO" id="GO:0043856">
    <property type="term" value="F:anti-sigma factor antagonist activity"/>
    <property type="evidence" value="ECO:0007669"/>
    <property type="project" value="TreeGrafter"/>
</dbReference>
<evidence type="ECO:0000313" key="3">
    <source>
        <dbReference type="Proteomes" id="UP000239203"/>
    </source>
</evidence>
<protein>
    <submittedName>
        <fullName evidence="2">Anti-anti-sigma factor</fullName>
    </submittedName>
</protein>